<gene>
    <name evidence="1" type="ORF">MQP27_19625</name>
</gene>
<keyword evidence="2" id="KW-1185">Reference proteome</keyword>
<dbReference type="PROSITE" id="PS51257">
    <property type="entry name" value="PROKAR_LIPOPROTEIN"/>
    <property type="match status" value="1"/>
</dbReference>
<name>A0ABS9Y7W8_9ACTN</name>
<dbReference type="RefSeq" id="WP_242766495.1">
    <property type="nucleotide sequence ID" value="NZ_JALDAY010000005.1"/>
</dbReference>
<evidence type="ECO:0000313" key="2">
    <source>
        <dbReference type="Proteomes" id="UP001165269"/>
    </source>
</evidence>
<evidence type="ECO:0000313" key="1">
    <source>
        <dbReference type="EMBL" id="MCI3273324.1"/>
    </source>
</evidence>
<proteinExistence type="predicted"/>
<dbReference type="EMBL" id="JALDAY010000005">
    <property type="protein sequence ID" value="MCI3273324.1"/>
    <property type="molecule type" value="Genomic_DNA"/>
</dbReference>
<reference evidence="1" key="1">
    <citation type="submission" date="2022-03" db="EMBL/GenBank/DDBJ databases">
        <title>Streptomyces 7R015 and 7R016 isolated from Barleria lupulina in Thailand.</title>
        <authorList>
            <person name="Kanchanasin P."/>
            <person name="Phongsopitanun W."/>
            <person name="Tanasupawat S."/>
        </authorList>
    </citation>
    <scope>NUCLEOTIDE SEQUENCE</scope>
    <source>
        <strain evidence="1">7R015</strain>
    </source>
</reference>
<comment type="caution">
    <text evidence="1">The sequence shown here is derived from an EMBL/GenBank/DDBJ whole genome shotgun (WGS) entry which is preliminary data.</text>
</comment>
<dbReference type="Proteomes" id="UP001165269">
    <property type="component" value="Unassembled WGS sequence"/>
</dbReference>
<accession>A0ABS9Y7W8</accession>
<protein>
    <recommendedName>
        <fullName evidence="3">Lipoprotein</fullName>
    </recommendedName>
</protein>
<sequence>MSRRGVTAVGMAVGGLLLGGCSPAELPLAAVSLGEDGEPVAIVRPCGDDRIGPLHLFSGAGEAGADPGTSWSQTTDARVGRTSFPLFSPPGSLGVSTYGPQRLSTGARYYLDISGGRGWDAYNVSLTFTSEDLAGLQPGQVWADGRAMSRDGFDDLVSDKC</sequence>
<organism evidence="1 2">
    <name type="scientific">Streptomyces cylindrosporus</name>
    <dbReference type="NCBI Taxonomy" id="2927583"/>
    <lineage>
        <taxon>Bacteria</taxon>
        <taxon>Bacillati</taxon>
        <taxon>Actinomycetota</taxon>
        <taxon>Actinomycetes</taxon>
        <taxon>Kitasatosporales</taxon>
        <taxon>Streptomycetaceae</taxon>
        <taxon>Streptomyces</taxon>
    </lineage>
</organism>
<evidence type="ECO:0008006" key="3">
    <source>
        <dbReference type="Google" id="ProtNLM"/>
    </source>
</evidence>